<proteinExistence type="predicted"/>
<name>A0A0F4LA65_9LACO</name>
<dbReference type="STRING" id="1218507.JF74_15960"/>
<dbReference type="PATRIC" id="fig|1218507.3.peg.1789"/>
<reference evidence="2 3" key="1">
    <citation type="submission" date="2015-01" db="EMBL/GenBank/DDBJ databases">
        <title>Comparative genomics of the lactic acid bacteria isolated from the honey bee gut.</title>
        <authorList>
            <person name="Ellegaard K.M."/>
            <person name="Tamarit D."/>
            <person name="Javelind E."/>
            <person name="Olofsson T."/>
            <person name="Andersson S.G."/>
            <person name="Vasquez A."/>
        </authorList>
    </citation>
    <scope>NUCLEOTIDE SEQUENCE [LARGE SCALE GENOMIC DNA]</scope>
    <source>
        <strain evidence="2 3">Hma8</strain>
    </source>
</reference>
<dbReference type="GO" id="GO:0030649">
    <property type="term" value="P:aminoglycoside antibiotic catabolic process"/>
    <property type="evidence" value="ECO:0007669"/>
    <property type="project" value="TreeGrafter"/>
</dbReference>
<dbReference type="OrthoDB" id="9768284at2"/>
<feature type="domain" description="N-acetyltransferase" evidence="1">
    <location>
        <begin position="1"/>
        <end position="143"/>
    </location>
</feature>
<dbReference type="InterPro" id="IPR000182">
    <property type="entry name" value="GNAT_dom"/>
</dbReference>
<dbReference type="PROSITE" id="PS51186">
    <property type="entry name" value="GNAT"/>
    <property type="match status" value="1"/>
</dbReference>
<dbReference type="EMBL" id="JXLI01000013">
    <property type="protein sequence ID" value="KJY55747.1"/>
    <property type="molecule type" value="Genomic_DNA"/>
</dbReference>
<dbReference type="RefSeq" id="WP_046325525.1">
    <property type="nucleotide sequence ID" value="NZ_JBHTMT010000004.1"/>
</dbReference>
<dbReference type="Gene3D" id="3.30.1050.10">
    <property type="entry name" value="SCP2 sterol-binding domain"/>
    <property type="match status" value="1"/>
</dbReference>
<dbReference type="PANTHER" id="PTHR37817">
    <property type="entry name" value="N-ACETYLTRANSFERASE EIS"/>
    <property type="match status" value="1"/>
</dbReference>
<protein>
    <submittedName>
        <fullName evidence="2">Acetyltransferase</fullName>
    </submittedName>
</protein>
<dbReference type="InterPro" id="IPR025559">
    <property type="entry name" value="Eis_dom"/>
</dbReference>
<evidence type="ECO:0000259" key="1">
    <source>
        <dbReference type="PROSITE" id="PS51186"/>
    </source>
</evidence>
<dbReference type="PANTHER" id="PTHR37817:SF1">
    <property type="entry name" value="N-ACETYLTRANSFERASE EIS"/>
    <property type="match status" value="1"/>
</dbReference>
<dbReference type="Pfam" id="PF17668">
    <property type="entry name" value="Acetyltransf_17"/>
    <property type="match status" value="1"/>
</dbReference>
<evidence type="ECO:0000313" key="2">
    <source>
        <dbReference type="EMBL" id="KJY55747.1"/>
    </source>
</evidence>
<dbReference type="SUPFAM" id="SSF55729">
    <property type="entry name" value="Acyl-CoA N-acyltransferases (Nat)"/>
    <property type="match status" value="1"/>
</dbReference>
<dbReference type="GO" id="GO:0034069">
    <property type="term" value="F:aminoglycoside N-acetyltransferase activity"/>
    <property type="evidence" value="ECO:0007669"/>
    <property type="project" value="TreeGrafter"/>
</dbReference>
<sequence>MKLVKTNEILDEVVPLTQYAFLKTNDLKKDNNFMSCYQHSDSYGIFHDGKLASYIMAIHFASQIFDHQIKMSGIGYVSSYPENRGHGDISRLMKEILEDLHDEGVSLSNLAPWSETFYRQYGYENTIYQKTYSIEPTMFKYFKIPKVGKILRGNWSNPTLSSLIKELYQKQIDAGEERNTIVRAKWWWDRLETYYPGRNVAIYVDEKQAPQAYMFYRFVNKKFQVDEIYYTNATAITALLNFIGGHISSCTEFEITAPEDSLLEEYFPDQSGLKISVRPYMMSRIVDFGKIVSSVKFASEKTANLEVTEGEICPWNCGVWHLVNDSGETSCVKTSAKPDFTGSITNWTKVLLGHLTLKQAIKLGLIKKLSSSKLEFLSGKVSFYDYF</sequence>
<comment type="caution">
    <text evidence="2">The sequence shown here is derived from an EMBL/GenBank/DDBJ whole genome shotgun (WGS) entry which is preliminary data.</text>
</comment>
<organism evidence="2 3">
    <name type="scientific">Lactobacillus melliventris</name>
    <dbReference type="NCBI Taxonomy" id="1218507"/>
    <lineage>
        <taxon>Bacteria</taxon>
        <taxon>Bacillati</taxon>
        <taxon>Bacillota</taxon>
        <taxon>Bacilli</taxon>
        <taxon>Lactobacillales</taxon>
        <taxon>Lactobacillaceae</taxon>
        <taxon>Lactobacillus</taxon>
    </lineage>
</organism>
<dbReference type="InterPro" id="IPR051554">
    <property type="entry name" value="Acetyltransferase_Eis"/>
</dbReference>
<evidence type="ECO:0000313" key="3">
    <source>
        <dbReference type="Proteomes" id="UP000033531"/>
    </source>
</evidence>
<dbReference type="InterPro" id="IPR036527">
    <property type="entry name" value="SCP2_sterol-bd_dom_sf"/>
</dbReference>
<dbReference type="Gene3D" id="3.40.630.30">
    <property type="match status" value="2"/>
</dbReference>
<dbReference type="HOGENOM" id="CLU_050659_1_0_9"/>
<dbReference type="SUPFAM" id="SSF55718">
    <property type="entry name" value="SCP-like"/>
    <property type="match status" value="1"/>
</dbReference>
<dbReference type="InterPro" id="IPR041380">
    <property type="entry name" value="Acetyltransf_17"/>
</dbReference>
<keyword evidence="2" id="KW-0808">Transferase</keyword>
<dbReference type="Proteomes" id="UP000033531">
    <property type="component" value="Unassembled WGS sequence"/>
</dbReference>
<dbReference type="Pfam" id="PF13527">
    <property type="entry name" value="Acetyltransf_9"/>
    <property type="match status" value="1"/>
</dbReference>
<dbReference type="InterPro" id="IPR016181">
    <property type="entry name" value="Acyl_CoA_acyltransferase"/>
</dbReference>
<accession>A0A0F4LA65</accession>
<dbReference type="Pfam" id="PF13530">
    <property type="entry name" value="SCP2_2"/>
    <property type="match status" value="1"/>
</dbReference>
<dbReference type="AlphaFoldDB" id="A0A0F4LA65"/>
<gene>
    <name evidence="2" type="ORF">JF74_15960</name>
</gene>